<evidence type="ECO:0000313" key="4">
    <source>
        <dbReference type="RefSeq" id="XP_010419803.1"/>
    </source>
</evidence>
<proteinExistence type="predicted"/>
<gene>
    <name evidence="4" type="primary">LOC104705486</name>
</gene>
<dbReference type="PROSITE" id="PS50104">
    <property type="entry name" value="TIR"/>
    <property type="match status" value="1"/>
</dbReference>
<dbReference type="Pfam" id="PF00931">
    <property type="entry name" value="NB-ARC"/>
    <property type="match status" value="1"/>
</dbReference>
<dbReference type="RefSeq" id="XP_010419803.1">
    <property type="nucleotide sequence ID" value="XM_010421501.2"/>
</dbReference>
<name>A0ABM0T263_CAMSA</name>
<evidence type="ECO:0000313" key="3">
    <source>
        <dbReference type="Proteomes" id="UP000694864"/>
    </source>
</evidence>
<feature type="region of interest" description="Disordered" evidence="1">
    <location>
        <begin position="1"/>
        <end position="25"/>
    </location>
</feature>
<dbReference type="Gene3D" id="3.40.50.10140">
    <property type="entry name" value="Toll/interleukin-1 receptor homology (TIR) domain"/>
    <property type="match status" value="1"/>
</dbReference>
<feature type="domain" description="TIR" evidence="2">
    <location>
        <begin position="130"/>
        <end position="296"/>
    </location>
</feature>
<reference evidence="3" key="1">
    <citation type="journal article" date="2014" name="Nat. Commun.">
        <title>The emerging biofuel crop Camelina sativa retains a highly undifferentiated hexaploid genome structure.</title>
        <authorList>
            <person name="Kagale S."/>
            <person name="Koh C."/>
            <person name="Nixon J."/>
            <person name="Bollina V."/>
            <person name="Clarke W.E."/>
            <person name="Tuteja R."/>
            <person name="Spillane C."/>
            <person name="Robinson S.J."/>
            <person name="Links M.G."/>
            <person name="Clarke C."/>
            <person name="Higgins E.E."/>
            <person name="Huebert T."/>
            <person name="Sharpe A.G."/>
            <person name="Parkin I.A."/>
        </authorList>
    </citation>
    <scope>NUCLEOTIDE SEQUENCE [LARGE SCALE GENOMIC DNA]</scope>
    <source>
        <strain evidence="3">cv. DH55</strain>
    </source>
</reference>
<evidence type="ECO:0000256" key="1">
    <source>
        <dbReference type="SAM" id="MobiDB-lite"/>
    </source>
</evidence>
<dbReference type="SUPFAM" id="SSF52200">
    <property type="entry name" value="Toll/Interleukin receptor TIR domain"/>
    <property type="match status" value="1"/>
</dbReference>
<dbReference type="InterPro" id="IPR027417">
    <property type="entry name" value="P-loop_NTPase"/>
</dbReference>
<dbReference type="PANTHER" id="PTHR11017:SF574">
    <property type="entry name" value="ADP-RIBOSYL CYCLASE_CYCLIC ADP-RIBOSE HYDROLASE"/>
    <property type="match status" value="1"/>
</dbReference>
<evidence type="ECO:0000259" key="2">
    <source>
        <dbReference type="PROSITE" id="PS50104"/>
    </source>
</evidence>
<dbReference type="SUPFAM" id="SSF52540">
    <property type="entry name" value="P-loop containing nucleoside triphosphate hydrolases"/>
    <property type="match status" value="1"/>
</dbReference>
<dbReference type="InterPro" id="IPR044974">
    <property type="entry name" value="Disease_R_plants"/>
</dbReference>
<dbReference type="PANTHER" id="PTHR11017">
    <property type="entry name" value="LEUCINE-RICH REPEAT-CONTAINING PROTEIN"/>
    <property type="match status" value="1"/>
</dbReference>
<dbReference type="Proteomes" id="UP000694864">
    <property type="component" value="Chromosome 8"/>
</dbReference>
<dbReference type="InterPro" id="IPR000157">
    <property type="entry name" value="TIR_dom"/>
</dbReference>
<dbReference type="GeneID" id="104705486"/>
<feature type="compositionally biased region" description="Acidic residues" evidence="1">
    <location>
        <begin position="94"/>
        <end position="111"/>
    </location>
</feature>
<dbReference type="SMART" id="SM00255">
    <property type="entry name" value="TIR"/>
    <property type="match status" value="1"/>
</dbReference>
<keyword evidence="3" id="KW-1185">Reference proteome</keyword>
<dbReference type="Pfam" id="PF01582">
    <property type="entry name" value="TIR"/>
    <property type="match status" value="1"/>
</dbReference>
<feature type="region of interest" description="Disordered" evidence="1">
    <location>
        <begin position="89"/>
        <end position="122"/>
    </location>
</feature>
<reference evidence="4" key="2">
    <citation type="submission" date="2025-08" db="UniProtKB">
        <authorList>
            <consortium name="RefSeq"/>
        </authorList>
    </citation>
    <scope>IDENTIFICATION</scope>
    <source>
        <tissue evidence="4">Leaf</tissue>
    </source>
</reference>
<dbReference type="Gene3D" id="3.40.50.300">
    <property type="entry name" value="P-loop containing nucleotide triphosphate hydrolases"/>
    <property type="match status" value="1"/>
</dbReference>
<dbReference type="InterPro" id="IPR035897">
    <property type="entry name" value="Toll_tir_struct_dom_sf"/>
</dbReference>
<dbReference type="InterPro" id="IPR002182">
    <property type="entry name" value="NB-ARC"/>
</dbReference>
<organism evidence="3 4">
    <name type="scientific">Camelina sativa</name>
    <name type="common">False flax</name>
    <name type="synonym">Myagrum sativum</name>
    <dbReference type="NCBI Taxonomy" id="90675"/>
    <lineage>
        <taxon>Eukaryota</taxon>
        <taxon>Viridiplantae</taxon>
        <taxon>Streptophyta</taxon>
        <taxon>Embryophyta</taxon>
        <taxon>Tracheophyta</taxon>
        <taxon>Spermatophyta</taxon>
        <taxon>Magnoliopsida</taxon>
        <taxon>eudicotyledons</taxon>
        <taxon>Gunneridae</taxon>
        <taxon>Pentapetalae</taxon>
        <taxon>rosids</taxon>
        <taxon>malvids</taxon>
        <taxon>Brassicales</taxon>
        <taxon>Brassicaceae</taxon>
        <taxon>Camelineae</taxon>
        <taxon>Camelina</taxon>
    </lineage>
</organism>
<protein>
    <submittedName>
        <fullName evidence="4">TMV resistance protein N-like</fullName>
    </submittedName>
</protein>
<sequence length="395" mass="43714">MRSGRNFPPRGHSWPLPSSATRAQRPSFLWARRRNLILNGGTPSSIRLPRPTKRSPEARAANVAAVIEDSVASYRSSSSADAAAISNGRRRLLDDDDDDDDDDDNDDDADECPSLPYPISPSTPISDSLLKYDVFISFRGPDARENFVSHLYDDLLREGIETFIDSVKLEAGDEIQPALSDAIEKSRISVVIFTKEYASSKWCLRELAKIMECRRTQGQIVLPVFLAVQPMEVRWQTGSYELAFSRHDEGSQSAEEVKGWRKAMSDAANLSGFDSDAVRPASKLVDEIVSDVLEKLKSICLCEDEGLVGAYSHVKEVEDLLKNGSDEVRTIGICGVGGIGKTAIAGAVFNRLHQQFDSYCFLANVREESEKRGLPSLRNELFRQILGQADINIAI</sequence>
<feature type="region of interest" description="Disordered" evidence="1">
    <location>
        <begin position="39"/>
        <end position="59"/>
    </location>
</feature>
<accession>A0ABM0T263</accession>